<name>A0AAD7IFU6_9AGAR</name>
<evidence type="ECO:0000256" key="2">
    <source>
        <dbReference type="ARBA" id="ARBA00022448"/>
    </source>
</evidence>
<sequence>MSDDDEKKSVASIADVELPSKGSAFDDPVLGSFYTPPDSYEGKHRWDPRAVWTPEEEAAIVRKIDIRIMVFACLCFACLQLDRGNLANALSDNFLDDLNMTTATILGIIPVTVRTNNNLS</sequence>
<evidence type="ECO:0000256" key="4">
    <source>
        <dbReference type="ARBA" id="ARBA00022989"/>
    </source>
</evidence>
<evidence type="ECO:0000313" key="7">
    <source>
        <dbReference type="Proteomes" id="UP001215280"/>
    </source>
</evidence>
<dbReference type="PANTHER" id="PTHR43791:SF65">
    <property type="entry name" value="MAJOR FACILITATOR SUPERFAMILY (MFS) PROFILE DOMAIN-CONTAINING PROTEIN-RELATED"/>
    <property type="match status" value="1"/>
</dbReference>
<keyword evidence="2" id="KW-0813">Transport</keyword>
<keyword evidence="7" id="KW-1185">Reference proteome</keyword>
<evidence type="ECO:0000256" key="3">
    <source>
        <dbReference type="ARBA" id="ARBA00022692"/>
    </source>
</evidence>
<keyword evidence="3" id="KW-0812">Transmembrane</keyword>
<dbReference type="AlphaFoldDB" id="A0AAD7IFU6"/>
<reference evidence="6" key="1">
    <citation type="submission" date="2023-03" db="EMBL/GenBank/DDBJ databases">
        <title>Massive genome expansion in bonnet fungi (Mycena s.s.) driven by repeated elements and novel gene families across ecological guilds.</title>
        <authorList>
            <consortium name="Lawrence Berkeley National Laboratory"/>
            <person name="Harder C.B."/>
            <person name="Miyauchi S."/>
            <person name="Viragh M."/>
            <person name="Kuo A."/>
            <person name="Thoen E."/>
            <person name="Andreopoulos B."/>
            <person name="Lu D."/>
            <person name="Skrede I."/>
            <person name="Drula E."/>
            <person name="Henrissat B."/>
            <person name="Morin E."/>
            <person name="Kohler A."/>
            <person name="Barry K."/>
            <person name="LaButti K."/>
            <person name="Morin E."/>
            <person name="Salamov A."/>
            <person name="Lipzen A."/>
            <person name="Mereny Z."/>
            <person name="Hegedus B."/>
            <person name="Baldrian P."/>
            <person name="Stursova M."/>
            <person name="Weitz H."/>
            <person name="Taylor A."/>
            <person name="Grigoriev I.V."/>
            <person name="Nagy L.G."/>
            <person name="Martin F."/>
            <person name="Kauserud H."/>
        </authorList>
    </citation>
    <scope>NUCLEOTIDE SEQUENCE</scope>
    <source>
        <strain evidence="6">CBHHK188m</strain>
    </source>
</reference>
<accession>A0AAD7IFU6</accession>
<comment type="caution">
    <text evidence="6">The sequence shown here is derived from an EMBL/GenBank/DDBJ whole genome shotgun (WGS) entry which is preliminary data.</text>
</comment>
<comment type="subcellular location">
    <subcellularLocation>
        <location evidence="1">Membrane</location>
        <topology evidence="1">Multi-pass membrane protein</topology>
    </subcellularLocation>
</comment>
<gene>
    <name evidence="6" type="ORF">DFH07DRAFT_836767</name>
</gene>
<keyword evidence="4" id="KW-1133">Transmembrane helix</keyword>
<keyword evidence="5" id="KW-0472">Membrane</keyword>
<protein>
    <submittedName>
        <fullName evidence="6">Uncharacterized protein</fullName>
    </submittedName>
</protein>
<dbReference type="PANTHER" id="PTHR43791">
    <property type="entry name" value="PERMEASE-RELATED"/>
    <property type="match status" value="1"/>
</dbReference>
<dbReference type="GO" id="GO:0016020">
    <property type="term" value="C:membrane"/>
    <property type="evidence" value="ECO:0007669"/>
    <property type="project" value="UniProtKB-SubCell"/>
</dbReference>
<dbReference type="EMBL" id="JARJLG010000119">
    <property type="protein sequence ID" value="KAJ7742121.1"/>
    <property type="molecule type" value="Genomic_DNA"/>
</dbReference>
<proteinExistence type="predicted"/>
<dbReference type="Proteomes" id="UP001215280">
    <property type="component" value="Unassembled WGS sequence"/>
</dbReference>
<evidence type="ECO:0000313" key="6">
    <source>
        <dbReference type="EMBL" id="KAJ7742121.1"/>
    </source>
</evidence>
<dbReference type="InterPro" id="IPR036259">
    <property type="entry name" value="MFS_trans_sf"/>
</dbReference>
<dbReference type="SUPFAM" id="SSF103473">
    <property type="entry name" value="MFS general substrate transporter"/>
    <property type="match status" value="1"/>
</dbReference>
<dbReference type="GO" id="GO:0022857">
    <property type="term" value="F:transmembrane transporter activity"/>
    <property type="evidence" value="ECO:0007669"/>
    <property type="project" value="TreeGrafter"/>
</dbReference>
<evidence type="ECO:0000256" key="1">
    <source>
        <dbReference type="ARBA" id="ARBA00004141"/>
    </source>
</evidence>
<organism evidence="6 7">
    <name type="scientific">Mycena maculata</name>
    <dbReference type="NCBI Taxonomy" id="230809"/>
    <lineage>
        <taxon>Eukaryota</taxon>
        <taxon>Fungi</taxon>
        <taxon>Dikarya</taxon>
        <taxon>Basidiomycota</taxon>
        <taxon>Agaricomycotina</taxon>
        <taxon>Agaricomycetes</taxon>
        <taxon>Agaricomycetidae</taxon>
        <taxon>Agaricales</taxon>
        <taxon>Marasmiineae</taxon>
        <taxon>Mycenaceae</taxon>
        <taxon>Mycena</taxon>
    </lineage>
</organism>
<evidence type="ECO:0000256" key="5">
    <source>
        <dbReference type="ARBA" id="ARBA00023136"/>
    </source>
</evidence>